<protein>
    <submittedName>
        <fullName evidence="2">Uncharacterized protein</fullName>
    </submittedName>
</protein>
<evidence type="ECO:0000256" key="1">
    <source>
        <dbReference type="SAM" id="SignalP"/>
    </source>
</evidence>
<reference evidence="2 3" key="1">
    <citation type="journal article" date="2013" name="Environ. Microbiol.">
        <title>Genome analysis of Chitinivibrio alkaliphilus gen. nov., sp. nov., a novel extremely haloalkaliphilic anaerobic chitinolytic bacterium from the candidate phylum Termite Group 3.</title>
        <authorList>
            <person name="Sorokin D.Y."/>
            <person name="Gumerov V.M."/>
            <person name="Rakitin A.L."/>
            <person name="Beletsky A.V."/>
            <person name="Damste J.S."/>
            <person name="Muyzer G."/>
            <person name="Mardanov A.V."/>
            <person name="Ravin N.V."/>
        </authorList>
    </citation>
    <scope>NUCLEOTIDE SEQUENCE [LARGE SCALE GENOMIC DNA]</scope>
    <source>
        <strain evidence="2 3">ACht1</strain>
    </source>
</reference>
<name>U7D4N8_9BACT</name>
<organism evidence="2 3">
    <name type="scientific">Chitinivibrio alkaliphilus ACht1</name>
    <dbReference type="NCBI Taxonomy" id="1313304"/>
    <lineage>
        <taxon>Bacteria</taxon>
        <taxon>Pseudomonadati</taxon>
        <taxon>Fibrobacterota</taxon>
        <taxon>Chitinivibrionia</taxon>
        <taxon>Chitinivibrionales</taxon>
        <taxon>Chitinivibrionaceae</taxon>
        <taxon>Chitinivibrio</taxon>
    </lineage>
</organism>
<keyword evidence="1" id="KW-0732">Signal</keyword>
<sequence length="406" mass="46026">MYYVTKTRYMGRFFCCFFLIHTVGASFSPPDPAGRILLIYNSRIGASSSDNMRNIRQALENIAPEESSERPVIDVLEIQDADILGFYDELQEQYPEVVNEYPAGEELLAWSQVWDIRLATAEGSNDPIEHPIDHFDGDLRDPTSDYNLFQAYLEAGGSIYLSGSHSRYAGRFRNGELFNFINYMVYGSPVLDVENVGNTSGGGHYPLRIPSDPEDFDRNFNDLTRILEDGSDALEFWYVGHYTDSIDRAYPLLNIVSGGPTMYAWLAEDMEQTDAGRLALSLDKSWMDGQLSSGAELLIQNIYTLLSGYRHYDLIKEFETEEIDLHGQDYFTITVDSHEEFFDLENIVVTDTMPACLAFISSEPAPDERTTDSDGRDVLVWDMETIPAGESREVRVRYEAVSTECE</sequence>
<dbReference type="AlphaFoldDB" id="U7D4N8"/>
<dbReference type="STRING" id="1313304.CALK_1683"/>
<comment type="caution">
    <text evidence="2">The sequence shown here is derived from an EMBL/GenBank/DDBJ whole genome shotgun (WGS) entry which is preliminary data.</text>
</comment>
<proteinExistence type="predicted"/>
<evidence type="ECO:0000313" key="3">
    <source>
        <dbReference type="Proteomes" id="UP000017148"/>
    </source>
</evidence>
<accession>U7D4N8</accession>
<evidence type="ECO:0000313" key="2">
    <source>
        <dbReference type="EMBL" id="ERP31479.1"/>
    </source>
</evidence>
<feature type="chain" id="PRO_5004679019" evidence="1">
    <location>
        <begin position="26"/>
        <end position="406"/>
    </location>
</feature>
<feature type="signal peptide" evidence="1">
    <location>
        <begin position="1"/>
        <end position="25"/>
    </location>
</feature>
<gene>
    <name evidence="2" type="ORF">CALK_1683</name>
</gene>
<dbReference type="EMBL" id="ASJR01000013">
    <property type="protein sequence ID" value="ERP31479.1"/>
    <property type="molecule type" value="Genomic_DNA"/>
</dbReference>
<keyword evidence="3" id="KW-1185">Reference proteome</keyword>
<dbReference type="Proteomes" id="UP000017148">
    <property type="component" value="Unassembled WGS sequence"/>
</dbReference>